<reference evidence="5 6" key="1">
    <citation type="submission" date="2019-11" db="EMBL/GenBank/DDBJ databases">
        <authorList>
            <person name="Li X.-J."/>
            <person name="Feng X.-M."/>
        </authorList>
    </citation>
    <scope>NUCLEOTIDE SEQUENCE [LARGE SCALE GENOMIC DNA]</scope>
    <source>
        <strain evidence="5 6">XMNu-373</strain>
    </source>
</reference>
<dbReference type="InterPro" id="IPR023430">
    <property type="entry name" value="Pept_HybD-like_dom_sf"/>
</dbReference>
<evidence type="ECO:0000313" key="6">
    <source>
        <dbReference type="Proteomes" id="UP000460435"/>
    </source>
</evidence>
<keyword evidence="6" id="KW-1185">Reference proteome</keyword>
<dbReference type="Pfam" id="PF01750">
    <property type="entry name" value="HycI"/>
    <property type="match status" value="1"/>
</dbReference>
<comment type="similarity">
    <text evidence="1">Belongs to the peptidase A31 family.</text>
</comment>
<dbReference type="GO" id="GO:0004190">
    <property type="term" value="F:aspartic-type endopeptidase activity"/>
    <property type="evidence" value="ECO:0007669"/>
    <property type="project" value="UniProtKB-KW"/>
</dbReference>
<dbReference type="SUPFAM" id="SSF53163">
    <property type="entry name" value="HybD-like"/>
    <property type="match status" value="1"/>
</dbReference>
<evidence type="ECO:0000256" key="1">
    <source>
        <dbReference type="ARBA" id="ARBA00006814"/>
    </source>
</evidence>
<keyword evidence="2 5" id="KW-0645">Protease</keyword>
<name>A0A7K3M8Q6_9ACTN</name>
<dbReference type="EMBL" id="WLZY01000008">
    <property type="protein sequence ID" value="NDL59664.1"/>
    <property type="molecule type" value="Genomic_DNA"/>
</dbReference>
<dbReference type="RefSeq" id="WP_162452360.1">
    <property type="nucleotide sequence ID" value="NZ_WLZY01000008.1"/>
</dbReference>
<dbReference type="GO" id="GO:0016485">
    <property type="term" value="P:protein processing"/>
    <property type="evidence" value="ECO:0007669"/>
    <property type="project" value="TreeGrafter"/>
</dbReference>
<dbReference type="NCBIfam" id="TIGR00072">
    <property type="entry name" value="hydrog_prot"/>
    <property type="match status" value="1"/>
</dbReference>
<accession>A0A7K3M8Q6</accession>
<dbReference type="GO" id="GO:0008047">
    <property type="term" value="F:enzyme activator activity"/>
    <property type="evidence" value="ECO:0007669"/>
    <property type="project" value="InterPro"/>
</dbReference>
<proteinExistence type="inferred from homology"/>
<dbReference type="PANTHER" id="PTHR30302">
    <property type="entry name" value="HYDROGENASE 1 MATURATION PROTEASE"/>
    <property type="match status" value="1"/>
</dbReference>
<evidence type="ECO:0000256" key="4">
    <source>
        <dbReference type="ARBA" id="ARBA00022801"/>
    </source>
</evidence>
<dbReference type="Proteomes" id="UP000460435">
    <property type="component" value="Unassembled WGS sequence"/>
</dbReference>
<dbReference type="PANTHER" id="PTHR30302:SF1">
    <property type="entry name" value="HYDROGENASE 2 MATURATION PROTEASE"/>
    <property type="match status" value="1"/>
</dbReference>
<dbReference type="Gene3D" id="3.40.50.1450">
    <property type="entry name" value="HybD-like"/>
    <property type="match status" value="1"/>
</dbReference>
<dbReference type="AlphaFoldDB" id="A0A7K3M8Q6"/>
<comment type="caution">
    <text evidence="5">The sequence shown here is derived from an EMBL/GenBank/DDBJ whole genome shotgun (WGS) entry which is preliminary data.</text>
</comment>
<gene>
    <name evidence="5" type="ORF">F7O44_21565</name>
</gene>
<evidence type="ECO:0000313" key="5">
    <source>
        <dbReference type="EMBL" id="NDL59664.1"/>
    </source>
</evidence>
<protein>
    <submittedName>
        <fullName evidence="5">Hydrogenase maturation protease</fullName>
    </submittedName>
</protein>
<organism evidence="5 6">
    <name type="scientific">Phytoactinopolyspora mesophila</name>
    <dbReference type="NCBI Taxonomy" id="2650750"/>
    <lineage>
        <taxon>Bacteria</taxon>
        <taxon>Bacillati</taxon>
        <taxon>Actinomycetota</taxon>
        <taxon>Actinomycetes</taxon>
        <taxon>Jiangellales</taxon>
        <taxon>Jiangellaceae</taxon>
        <taxon>Phytoactinopolyspora</taxon>
    </lineage>
</organism>
<dbReference type="InterPro" id="IPR000671">
    <property type="entry name" value="Peptidase_A31"/>
</dbReference>
<keyword evidence="4" id="KW-0378">Hydrolase</keyword>
<keyword evidence="3" id="KW-0064">Aspartyl protease</keyword>
<evidence type="ECO:0000256" key="3">
    <source>
        <dbReference type="ARBA" id="ARBA00022750"/>
    </source>
</evidence>
<sequence length="165" mass="17692">MHTTDPRTQSTSTGQIVVIGVGNDLRRDDGLGPTVIRRLGRCTLPHVTLAVCDGEPSRLLELWSGADLAIVVDAVQNDPARPGHLHEIIVDRPVAANQARTSSHGLGVGEAVELALTLDRMPRRLVILAVEGADFSVGQGLTPAVVATLDRLTHLINQEISYCQR</sequence>
<dbReference type="CDD" id="cd00518">
    <property type="entry name" value="H2MP"/>
    <property type="match status" value="1"/>
</dbReference>
<evidence type="ECO:0000256" key="2">
    <source>
        <dbReference type="ARBA" id="ARBA00022670"/>
    </source>
</evidence>